<feature type="compositionally biased region" description="Polar residues" evidence="1">
    <location>
        <begin position="1"/>
        <end position="20"/>
    </location>
</feature>
<gene>
    <name evidence="2" type="ORF">VNI00_009818</name>
</gene>
<comment type="caution">
    <text evidence="2">The sequence shown here is derived from an EMBL/GenBank/DDBJ whole genome shotgun (WGS) entry which is preliminary data.</text>
</comment>
<feature type="compositionally biased region" description="Polar residues" evidence="1">
    <location>
        <begin position="165"/>
        <end position="175"/>
    </location>
</feature>
<feature type="region of interest" description="Disordered" evidence="1">
    <location>
        <begin position="1"/>
        <end position="97"/>
    </location>
</feature>
<reference evidence="2 3" key="1">
    <citation type="submission" date="2024-01" db="EMBL/GenBank/DDBJ databases">
        <title>A draft genome for a cacao thread blight-causing isolate of Paramarasmius palmivorus.</title>
        <authorList>
            <person name="Baruah I.K."/>
            <person name="Bukari Y."/>
            <person name="Amoako-Attah I."/>
            <person name="Meinhardt L.W."/>
            <person name="Bailey B.A."/>
            <person name="Cohen S.P."/>
        </authorList>
    </citation>
    <scope>NUCLEOTIDE SEQUENCE [LARGE SCALE GENOMIC DNA]</scope>
    <source>
        <strain evidence="2 3">GH-12</strain>
    </source>
</reference>
<feature type="region of interest" description="Disordered" evidence="1">
    <location>
        <begin position="151"/>
        <end position="175"/>
    </location>
</feature>
<dbReference type="EMBL" id="JAYKXP010000037">
    <property type="protein sequence ID" value="KAK7040348.1"/>
    <property type="molecule type" value="Genomic_DNA"/>
</dbReference>
<evidence type="ECO:0000313" key="2">
    <source>
        <dbReference type="EMBL" id="KAK7040348.1"/>
    </source>
</evidence>
<proteinExistence type="predicted"/>
<feature type="compositionally biased region" description="Basic and acidic residues" evidence="1">
    <location>
        <begin position="28"/>
        <end position="48"/>
    </location>
</feature>
<protein>
    <submittedName>
        <fullName evidence="2">Uncharacterized protein</fullName>
    </submittedName>
</protein>
<dbReference type="Proteomes" id="UP001383192">
    <property type="component" value="Unassembled WGS sequence"/>
</dbReference>
<accession>A0AAW0CPX8</accession>
<evidence type="ECO:0000256" key="1">
    <source>
        <dbReference type="SAM" id="MobiDB-lite"/>
    </source>
</evidence>
<feature type="compositionally biased region" description="Basic and acidic residues" evidence="1">
    <location>
        <begin position="77"/>
        <end position="94"/>
    </location>
</feature>
<name>A0AAW0CPX8_9AGAR</name>
<dbReference type="AlphaFoldDB" id="A0AAW0CPX8"/>
<feature type="compositionally biased region" description="Polar residues" evidence="1">
    <location>
        <begin position="50"/>
        <end position="61"/>
    </location>
</feature>
<sequence length="175" mass="18719">MQKSSMLSDSDNPSRQSNGPGKSLTKANLKDHATDNGKNKTAMAEEVRNQPMQPTILTQTILKDGEASPSSASTTEYHTEPEKCHRVQPEEREPCTSQTSWGSCFQTDNSGNVMFITGSNISGGTINFGTVSTGTSNIFVTQTRGENTITNNNYRANPHSGQGAAESSTARVGTD</sequence>
<evidence type="ECO:0000313" key="3">
    <source>
        <dbReference type="Proteomes" id="UP001383192"/>
    </source>
</evidence>
<organism evidence="2 3">
    <name type="scientific">Paramarasmius palmivorus</name>
    <dbReference type="NCBI Taxonomy" id="297713"/>
    <lineage>
        <taxon>Eukaryota</taxon>
        <taxon>Fungi</taxon>
        <taxon>Dikarya</taxon>
        <taxon>Basidiomycota</taxon>
        <taxon>Agaricomycotina</taxon>
        <taxon>Agaricomycetes</taxon>
        <taxon>Agaricomycetidae</taxon>
        <taxon>Agaricales</taxon>
        <taxon>Marasmiineae</taxon>
        <taxon>Marasmiaceae</taxon>
        <taxon>Paramarasmius</taxon>
    </lineage>
</organism>
<keyword evidence="3" id="KW-1185">Reference proteome</keyword>